<accession>A0ABT1SLL2</accession>
<gene>
    <name evidence="4 8" type="primary">whiA</name>
    <name evidence="8" type="ORF">NE663_04765</name>
</gene>
<comment type="caution">
    <text evidence="8">The sequence shown here is derived from an EMBL/GenBank/DDBJ whole genome shotgun (WGS) entry which is preliminary data.</text>
</comment>
<dbReference type="InterPro" id="IPR023054">
    <property type="entry name" value="Sporulation_regulator_WhiA_C"/>
</dbReference>
<dbReference type="InterPro" id="IPR018478">
    <property type="entry name" value="Sporu_reg_WhiA_N_dom"/>
</dbReference>
<keyword evidence="3 4" id="KW-0131">Cell cycle</keyword>
<dbReference type="NCBIfam" id="TIGR00647">
    <property type="entry name" value="DNA_bind_WhiA"/>
    <property type="match status" value="1"/>
</dbReference>
<evidence type="ECO:0000313" key="9">
    <source>
        <dbReference type="Proteomes" id="UP001524435"/>
    </source>
</evidence>
<dbReference type="InterPro" id="IPR027434">
    <property type="entry name" value="Homing_endonucl"/>
</dbReference>
<comment type="similarity">
    <text evidence="4">Belongs to the WhiA family.</text>
</comment>
<dbReference type="InterPro" id="IPR039518">
    <property type="entry name" value="WhiA_LAGLIDADG_dom"/>
</dbReference>
<dbReference type="EMBL" id="JANGCH010000005">
    <property type="protein sequence ID" value="MCQ5121570.1"/>
    <property type="molecule type" value="Genomic_DNA"/>
</dbReference>
<feature type="domain" description="Sporulation transcription regulator WhiA N-terminal" evidence="6">
    <location>
        <begin position="19"/>
        <end position="102"/>
    </location>
</feature>
<dbReference type="Pfam" id="PF14527">
    <property type="entry name" value="LAGLIDADG_WhiA"/>
    <property type="match status" value="1"/>
</dbReference>
<evidence type="ECO:0000259" key="5">
    <source>
        <dbReference type="Pfam" id="PF02650"/>
    </source>
</evidence>
<keyword evidence="9" id="KW-1185">Reference proteome</keyword>
<dbReference type="RefSeq" id="WP_102268142.1">
    <property type="nucleotide sequence ID" value="NZ_CALVCM010000002.1"/>
</dbReference>
<keyword evidence="1 4" id="KW-0132">Cell division</keyword>
<keyword evidence="2 4" id="KW-0238">DNA-binding</keyword>
<evidence type="ECO:0000256" key="2">
    <source>
        <dbReference type="ARBA" id="ARBA00023125"/>
    </source>
</evidence>
<dbReference type="PANTHER" id="PTHR37307">
    <property type="entry name" value="CELL DIVISION PROTEIN WHIA-RELATED"/>
    <property type="match status" value="1"/>
</dbReference>
<proteinExistence type="inferred from homology"/>
<evidence type="ECO:0000256" key="4">
    <source>
        <dbReference type="HAMAP-Rule" id="MF_01420"/>
    </source>
</evidence>
<sequence length="312" mass="35659">MSFTSEVKAEVAQNLLHACCEKAQLSALIQICSTLSFTNRGIHIVVKSENVNTAKRIWKLVKERYHVESELSVLRKMKLKKNNVYVIRIVKQAKEILEDLELFSEKGLRTHPSAAMVKKECCARAYLAGAFLAGGSINSPQTSNYHLELTAGSEELAKFIQKLMNRFHLPAKYIIRRHQHVVYLKASDKISDFLRCIGASDALFSFEDSRIQRDFMNSLTRLDNCEVANEMRSLKAGAKQLEDIAWIENFQSLESLPEKIKEVALLRKAYPESSLNELCELYHEAYQATITKSGMKHRLSKIREIANQYRSE</sequence>
<name>A0ABT1SLL2_9FIRM</name>
<organism evidence="8 9">
    <name type="scientific">Massilicoli timonensis</name>
    <dbReference type="NCBI Taxonomy" id="2015901"/>
    <lineage>
        <taxon>Bacteria</taxon>
        <taxon>Bacillati</taxon>
        <taxon>Bacillota</taxon>
        <taxon>Erysipelotrichia</taxon>
        <taxon>Erysipelotrichales</taxon>
        <taxon>Erysipelotrichaceae</taxon>
        <taxon>Massilicoli</taxon>
    </lineage>
</organism>
<evidence type="ECO:0000259" key="6">
    <source>
        <dbReference type="Pfam" id="PF10298"/>
    </source>
</evidence>
<dbReference type="InterPro" id="IPR003802">
    <property type="entry name" value="Sporulation_regulator_WhiA"/>
</dbReference>
<evidence type="ECO:0000313" key="8">
    <source>
        <dbReference type="EMBL" id="MCQ5121570.1"/>
    </source>
</evidence>
<evidence type="ECO:0000259" key="7">
    <source>
        <dbReference type="Pfam" id="PF14527"/>
    </source>
</evidence>
<dbReference type="SUPFAM" id="SSF55608">
    <property type="entry name" value="Homing endonucleases"/>
    <property type="match status" value="1"/>
</dbReference>
<evidence type="ECO:0000256" key="3">
    <source>
        <dbReference type="ARBA" id="ARBA00023306"/>
    </source>
</evidence>
<reference evidence="8 9" key="1">
    <citation type="submission" date="2022-06" db="EMBL/GenBank/DDBJ databases">
        <title>Isolation of gut microbiota from human fecal samples.</title>
        <authorList>
            <person name="Pamer E.G."/>
            <person name="Barat B."/>
            <person name="Waligurski E."/>
            <person name="Medina S."/>
            <person name="Paddock L."/>
            <person name="Mostad J."/>
        </authorList>
    </citation>
    <scope>NUCLEOTIDE SEQUENCE [LARGE SCALE GENOMIC DNA]</scope>
    <source>
        <strain evidence="8 9">DFI.6.1</strain>
    </source>
</reference>
<comment type="function">
    <text evidence="4">Involved in cell division and chromosome segregation.</text>
</comment>
<dbReference type="HAMAP" id="MF_01420">
    <property type="entry name" value="HTH_type_WhiA"/>
    <property type="match status" value="1"/>
</dbReference>
<feature type="domain" description="WhiA LAGLIDADG-like" evidence="7">
    <location>
        <begin position="124"/>
        <end position="215"/>
    </location>
</feature>
<dbReference type="PANTHER" id="PTHR37307:SF1">
    <property type="entry name" value="CELL DIVISION PROTEIN WHIA-RELATED"/>
    <property type="match status" value="1"/>
</dbReference>
<dbReference type="Pfam" id="PF02650">
    <property type="entry name" value="HTH_WhiA"/>
    <property type="match status" value="1"/>
</dbReference>
<dbReference type="Proteomes" id="UP001524435">
    <property type="component" value="Unassembled WGS sequence"/>
</dbReference>
<feature type="domain" description="Sporulation regulator WhiA C-terminal" evidence="5">
    <location>
        <begin position="220"/>
        <end position="306"/>
    </location>
</feature>
<protein>
    <recommendedName>
        <fullName evidence="4">Probable cell division protein WhiA</fullName>
    </recommendedName>
</protein>
<dbReference type="GO" id="GO:0003677">
    <property type="term" value="F:DNA binding"/>
    <property type="evidence" value="ECO:0007669"/>
    <property type="project" value="UniProtKB-KW"/>
</dbReference>
<dbReference type="Gene3D" id="3.10.28.10">
    <property type="entry name" value="Homing endonucleases"/>
    <property type="match status" value="1"/>
</dbReference>
<evidence type="ECO:0000256" key="1">
    <source>
        <dbReference type="ARBA" id="ARBA00022618"/>
    </source>
</evidence>
<dbReference type="Pfam" id="PF10298">
    <property type="entry name" value="WhiA_N"/>
    <property type="match status" value="1"/>
</dbReference>